<dbReference type="InterPro" id="IPR050922">
    <property type="entry name" value="LytR/CpsA/Psr_CW_biosynth"/>
</dbReference>
<keyword evidence="2" id="KW-1133">Transmembrane helix</keyword>
<comment type="similarity">
    <text evidence="1">Belongs to the LytR/CpsA/Psr (LCP) family.</text>
</comment>
<proteinExistence type="inferred from homology"/>
<dbReference type="Proteomes" id="UP000178690">
    <property type="component" value="Unassembled WGS sequence"/>
</dbReference>
<keyword evidence="2" id="KW-0472">Membrane</keyword>
<dbReference type="Pfam" id="PF03816">
    <property type="entry name" value="LytR_cpsA_psr"/>
    <property type="match status" value="1"/>
</dbReference>
<feature type="transmembrane region" description="Helical" evidence="2">
    <location>
        <begin position="33"/>
        <end position="54"/>
    </location>
</feature>
<evidence type="ECO:0000256" key="1">
    <source>
        <dbReference type="ARBA" id="ARBA00006068"/>
    </source>
</evidence>
<dbReference type="AlphaFoldDB" id="A0A1G2PNA9"/>
<feature type="domain" description="Cell envelope-related transcriptional attenuator" evidence="3">
    <location>
        <begin position="108"/>
        <end position="261"/>
    </location>
</feature>
<organism evidence="4 5">
    <name type="scientific">Terrybacteria sp. (strain RIFCSPHIGHO2_01_FULL_58_15)</name>
    <dbReference type="NCBI Taxonomy" id="1802363"/>
    <lineage>
        <taxon>Bacteria</taxon>
        <taxon>Candidatus Terryibacteriota</taxon>
    </lineage>
</organism>
<dbReference type="Gene3D" id="3.40.630.190">
    <property type="entry name" value="LCP protein"/>
    <property type="match status" value="1"/>
</dbReference>
<evidence type="ECO:0000259" key="3">
    <source>
        <dbReference type="Pfam" id="PF03816"/>
    </source>
</evidence>
<accession>A0A1G2PNA9</accession>
<dbReference type="EMBL" id="MHST01000012">
    <property type="protein sequence ID" value="OHA49239.1"/>
    <property type="molecule type" value="Genomic_DNA"/>
</dbReference>
<reference evidence="4 5" key="1">
    <citation type="journal article" date="2016" name="Nat. Commun.">
        <title>Thousands of microbial genomes shed light on interconnected biogeochemical processes in an aquifer system.</title>
        <authorList>
            <person name="Anantharaman K."/>
            <person name="Brown C.T."/>
            <person name="Hug L.A."/>
            <person name="Sharon I."/>
            <person name="Castelle C.J."/>
            <person name="Probst A.J."/>
            <person name="Thomas B.C."/>
            <person name="Singh A."/>
            <person name="Wilkins M.J."/>
            <person name="Karaoz U."/>
            <person name="Brodie E.L."/>
            <person name="Williams K.H."/>
            <person name="Hubbard S.S."/>
            <person name="Banfield J.F."/>
        </authorList>
    </citation>
    <scope>NUCLEOTIDE SEQUENCE [LARGE SCALE GENOMIC DNA]</scope>
    <source>
        <strain evidence="5">RIFCSPHIGHO2_01_FULL_58_15</strain>
    </source>
</reference>
<gene>
    <name evidence="4" type="ORF">A2682_01065</name>
</gene>
<name>A0A1G2PNA9_TERXR</name>
<protein>
    <recommendedName>
        <fullName evidence="3">Cell envelope-related transcriptional attenuator domain-containing protein</fullName>
    </recommendedName>
</protein>
<evidence type="ECO:0000256" key="2">
    <source>
        <dbReference type="SAM" id="Phobius"/>
    </source>
</evidence>
<comment type="caution">
    <text evidence="4">The sequence shown here is derived from an EMBL/GenBank/DDBJ whole genome shotgun (WGS) entry which is preliminary data.</text>
</comment>
<evidence type="ECO:0000313" key="5">
    <source>
        <dbReference type="Proteomes" id="UP000178690"/>
    </source>
</evidence>
<dbReference type="STRING" id="1802363.A2682_01065"/>
<dbReference type="InterPro" id="IPR004474">
    <property type="entry name" value="LytR_CpsA_psr"/>
</dbReference>
<dbReference type="PANTHER" id="PTHR33392:SF6">
    <property type="entry name" value="POLYISOPRENYL-TEICHOIC ACID--PEPTIDOGLYCAN TEICHOIC ACID TRANSFERASE TAGU"/>
    <property type="match status" value="1"/>
</dbReference>
<keyword evidence="2" id="KW-0812">Transmembrane</keyword>
<dbReference type="PANTHER" id="PTHR33392">
    <property type="entry name" value="POLYISOPRENYL-TEICHOIC ACID--PEPTIDOGLYCAN TEICHOIC ACID TRANSFERASE TAGU"/>
    <property type="match status" value="1"/>
</dbReference>
<dbReference type="NCBIfam" id="TIGR00350">
    <property type="entry name" value="lytR_cpsA_psr"/>
    <property type="match status" value="1"/>
</dbReference>
<evidence type="ECO:0000313" key="4">
    <source>
        <dbReference type="EMBL" id="OHA49239.1"/>
    </source>
</evidence>
<sequence>MAFDIVSPKEAQEQGRAPRVVIEMKPRSAGPRWWLRIVTLFLFIGVAVFGFLTVKAGTTFSVVSERVTSFLGVEPSRLPLSDPREKDRIDFLLLGLRGEGDPHGGLLTDTMMVVSIHTTRDEVALISLPRDTYLTIPIVQQRAKINEAFAIGEQQQPQGGGLFLAKLAAQEVLGINIDYVAAVDFTAFKEAIDLLGGIEVDVAKPLRETQQWGGIDFSVPAGRQHMDGDTALFYVRSRFTTSDFDRARRQQEVVLAVRNKALSLGFLGNPAKIAGIFDILGRHVRTDVATEDIPQLYTIASQVGGAAPRQLVIDTGSGLLRSTTLNGSYVLLPADGTFETIRERARNIFGFSPASE</sequence>